<keyword evidence="2" id="KW-1185">Reference proteome</keyword>
<dbReference type="Proteomes" id="UP000217676">
    <property type="component" value="Chromosome"/>
</dbReference>
<sequence>MALLRGWGRTLAKRAGRPVAQVQKGSGDPDVARARMAAEAADWETLRALLEARPEGGDWTELLWAAGETAGVETWITGVIADAPDAALPRLVAGVRYVDWGWEARTGARASQVSQEQFEIFHERLRKAEKWLYEAAELEPGWASPWYVLQISGRGLEVGQTVARRRFEATVRRAPHHAGAHQQQLQQVCAKWSGSHEETHAFARAAVFGAPAGTPLGELVALAHIEQWLDMESGPDGEYITSPEVVASLNEAADHSYRHPDFVREGAWLGVLNAFAMAFALSGEVPAARECFDAIEGRVSEFPWQYLDGADPAAAYRKWAR</sequence>
<name>A0A170S0E4_STRLU</name>
<dbReference type="AlphaFoldDB" id="A0A170S0E4"/>
<proteinExistence type="predicted"/>
<dbReference type="EMBL" id="AP017424">
    <property type="protein sequence ID" value="BAU81482.1"/>
    <property type="molecule type" value="Genomic_DNA"/>
</dbReference>
<accession>A0A170S0E4</accession>
<evidence type="ECO:0008006" key="3">
    <source>
        <dbReference type="Google" id="ProtNLM"/>
    </source>
</evidence>
<protein>
    <recommendedName>
        <fullName evidence="3">DUF4034 domain-containing protein</fullName>
    </recommendedName>
</protein>
<reference evidence="1 2" key="1">
    <citation type="journal article" date="2016" name="Genome Announc.">
        <title>Complete Genome Sequence of Thiostrepton-Producing Streptomyces laurentii ATCC 31255.</title>
        <authorList>
            <person name="Doi K."/>
            <person name="Fujino Y."/>
            <person name="Nagayoshi Y."/>
            <person name="Ohshima T."/>
            <person name="Ogata S."/>
        </authorList>
    </citation>
    <scope>NUCLEOTIDE SEQUENCE [LARGE SCALE GENOMIC DNA]</scope>
    <source>
        <strain evidence="1 2">ATCC 31255</strain>
    </source>
</reference>
<dbReference type="KEGG" id="slau:SLA_0527"/>
<evidence type="ECO:0000313" key="2">
    <source>
        <dbReference type="Proteomes" id="UP000217676"/>
    </source>
</evidence>
<evidence type="ECO:0000313" key="1">
    <source>
        <dbReference type="EMBL" id="BAU81482.1"/>
    </source>
</evidence>
<gene>
    <name evidence="1" type="ORF">SLA_0527</name>
</gene>
<organism evidence="1 2">
    <name type="scientific">Streptomyces laurentii</name>
    <dbReference type="NCBI Taxonomy" id="39478"/>
    <lineage>
        <taxon>Bacteria</taxon>
        <taxon>Bacillati</taxon>
        <taxon>Actinomycetota</taxon>
        <taxon>Actinomycetes</taxon>
        <taxon>Kitasatosporales</taxon>
        <taxon>Streptomycetaceae</taxon>
        <taxon>Streptomyces</taxon>
    </lineage>
</organism>